<evidence type="ECO:0000313" key="3">
    <source>
        <dbReference type="EMBL" id="KAA1082193.1"/>
    </source>
</evidence>
<dbReference type="SUPFAM" id="SSF57850">
    <property type="entry name" value="RING/U-box"/>
    <property type="match status" value="1"/>
</dbReference>
<dbReference type="GO" id="GO:0061630">
    <property type="term" value="F:ubiquitin protein ligase activity"/>
    <property type="evidence" value="ECO:0007669"/>
    <property type="project" value="TreeGrafter"/>
</dbReference>
<protein>
    <submittedName>
        <fullName evidence="3">Zinc ion binding</fullName>
    </submittedName>
</protein>
<evidence type="ECO:0000313" key="4">
    <source>
        <dbReference type="Proteomes" id="UP000325313"/>
    </source>
</evidence>
<dbReference type="SMART" id="SM00184">
    <property type="entry name" value="RING"/>
    <property type="match status" value="1"/>
</dbReference>
<evidence type="ECO:0000259" key="2">
    <source>
        <dbReference type="PROSITE" id="PS50089"/>
    </source>
</evidence>
<dbReference type="InterPro" id="IPR001841">
    <property type="entry name" value="Znf_RING"/>
</dbReference>
<keyword evidence="1" id="KW-0479">Metal-binding</keyword>
<dbReference type="GO" id="GO:0008270">
    <property type="term" value="F:zinc ion binding"/>
    <property type="evidence" value="ECO:0007669"/>
    <property type="project" value="UniProtKB-KW"/>
</dbReference>
<dbReference type="PANTHER" id="PTHR22765">
    <property type="entry name" value="RING FINGER AND PROTEASE ASSOCIATED DOMAIN-CONTAINING"/>
    <property type="match status" value="1"/>
</dbReference>
<dbReference type="Gene3D" id="3.30.40.10">
    <property type="entry name" value="Zinc/RING finger domain, C3HC4 (zinc finger)"/>
    <property type="match status" value="1"/>
</dbReference>
<dbReference type="PANTHER" id="PTHR22765:SF450">
    <property type="entry name" value="ERAD-ASSOCIATED E3 UBIQUITIN-PROTEIN LIGASE HRD1"/>
    <property type="match status" value="1"/>
</dbReference>
<dbReference type="Pfam" id="PF13639">
    <property type="entry name" value="zf-RING_2"/>
    <property type="match status" value="1"/>
</dbReference>
<name>A0A5B0N0X2_PUCGR</name>
<dbReference type="EMBL" id="VDEP01000439">
    <property type="protein sequence ID" value="KAA1082193.1"/>
    <property type="molecule type" value="Genomic_DNA"/>
</dbReference>
<proteinExistence type="predicted"/>
<comment type="caution">
    <text evidence="3">The sequence shown here is derived from an EMBL/GenBank/DDBJ whole genome shotgun (WGS) entry which is preliminary data.</text>
</comment>
<dbReference type="PROSITE" id="PS50089">
    <property type="entry name" value="ZF_RING_2"/>
    <property type="match status" value="1"/>
</dbReference>
<organism evidence="3 4">
    <name type="scientific">Puccinia graminis f. sp. tritici</name>
    <dbReference type="NCBI Taxonomy" id="56615"/>
    <lineage>
        <taxon>Eukaryota</taxon>
        <taxon>Fungi</taxon>
        <taxon>Dikarya</taxon>
        <taxon>Basidiomycota</taxon>
        <taxon>Pucciniomycotina</taxon>
        <taxon>Pucciniomycetes</taxon>
        <taxon>Pucciniales</taxon>
        <taxon>Pucciniaceae</taxon>
        <taxon>Puccinia</taxon>
    </lineage>
</organism>
<dbReference type="InterPro" id="IPR013083">
    <property type="entry name" value="Znf_RING/FYVE/PHD"/>
</dbReference>
<dbReference type="AlphaFoldDB" id="A0A5B0N0X2"/>
<evidence type="ECO:0000256" key="1">
    <source>
        <dbReference type="PROSITE-ProRule" id="PRU00175"/>
    </source>
</evidence>
<dbReference type="InterPro" id="IPR051826">
    <property type="entry name" value="E3_ubiquitin-ligase_domain"/>
</dbReference>
<keyword evidence="1" id="KW-0863">Zinc-finger</keyword>
<dbReference type="GO" id="GO:0006511">
    <property type="term" value="P:ubiquitin-dependent protein catabolic process"/>
    <property type="evidence" value="ECO:0007669"/>
    <property type="project" value="TreeGrafter"/>
</dbReference>
<accession>A0A5B0N0X2</accession>
<sequence>MDEEMLQRTEEALSHLTPQDRQLFERHLRSLEAAHDQLASHPDRDRLDDDENRRYFSDRDEIEAALGRLPEAVTQRLRHVLGLWEVLIFFLEESRACSFGIRRRLAQQLSHFTLSNTAAATLPTSPDGEALECTICNEELSLPDQSIVQLPCHASHLFHRDCILLWIGRDRTCPICRAAIPLSSDPAT</sequence>
<feature type="domain" description="RING-type" evidence="2">
    <location>
        <begin position="133"/>
        <end position="177"/>
    </location>
</feature>
<gene>
    <name evidence="3" type="primary">PJA2_15</name>
    <name evidence="3" type="ORF">PGTUg99_026345</name>
</gene>
<dbReference type="Proteomes" id="UP000325313">
    <property type="component" value="Unassembled WGS sequence"/>
</dbReference>
<keyword evidence="1" id="KW-0862">Zinc</keyword>
<reference evidence="3 4" key="1">
    <citation type="submission" date="2019-05" db="EMBL/GenBank/DDBJ databases">
        <title>Emergence of the Ug99 lineage of the wheat stem rust pathogen through somatic hybridization.</title>
        <authorList>
            <person name="Li F."/>
            <person name="Upadhyaya N.M."/>
            <person name="Sperschneider J."/>
            <person name="Matny O."/>
            <person name="Nguyen-Phuc H."/>
            <person name="Mago R."/>
            <person name="Raley C."/>
            <person name="Miller M.E."/>
            <person name="Silverstein K.A.T."/>
            <person name="Henningsen E."/>
            <person name="Hirsch C.D."/>
            <person name="Visser B."/>
            <person name="Pretorius Z.A."/>
            <person name="Steffenson B.J."/>
            <person name="Schwessinger B."/>
            <person name="Dodds P.N."/>
            <person name="Figueroa M."/>
        </authorList>
    </citation>
    <scope>NUCLEOTIDE SEQUENCE [LARGE SCALE GENOMIC DNA]</scope>
    <source>
        <strain evidence="3 4">Ug99</strain>
    </source>
</reference>